<organism evidence="2 3">
    <name type="scientific">Oleoguttula mirabilis</name>
    <dbReference type="NCBI Taxonomy" id="1507867"/>
    <lineage>
        <taxon>Eukaryota</taxon>
        <taxon>Fungi</taxon>
        <taxon>Dikarya</taxon>
        <taxon>Ascomycota</taxon>
        <taxon>Pezizomycotina</taxon>
        <taxon>Dothideomycetes</taxon>
        <taxon>Dothideomycetidae</taxon>
        <taxon>Mycosphaerellales</taxon>
        <taxon>Teratosphaeriaceae</taxon>
        <taxon>Oleoguttula</taxon>
    </lineage>
</organism>
<dbReference type="EMBL" id="JAVFHQ010000003">
    <property type="protein sequence ID" value="KAK4549635.1"/>
    <property type="molecule type" value="Genomic_DNA"/>
</dbReference>
<evidence type="ECO:0008006" key="4">
    <source>
        <dbReference type="Google" id="ProtNLM"/>
    </source>
</evidence>
<dbReference type="Proteomes" id="UP001324427">
    <property type="component" value="Unassembled WGS sequence"/>
</dbReference>
<proteinExistence type="predicted"/>
<sequence length="250" mass="27969">MKTPESAQSEGNMATTAHLGTAGRASQRRIGPPYDRTRYILFHWEDNADGTYFRSELEKLQAVFEHFGFRGALYGISTRGSKDATDEVRQQLSAFQKGWGDDNELLIVVYGGHGEYVLAPNRLHWRSAEPYFVDWNKLQEIIFRSNKDVLVLLDCCYAGAAELSTSTARKDNIAACAYNGETPERVVTPTASPLSFTKLATQAFGSFGAPFTVHALLVKIRGYSPNKDPVYWSKRTTLPMKSRCWSQPQG</sequence>
<comment type="caution">
    <text evidence="2">The sequence shown here is derived from an EMBL/GenBank/DDBJ whole genome shotgun (WGS) entry which is preliminary data.</text>
</comment>
<dbReference type="AlphaFoldDB" id="A0AAV9JVN0"/>
<feature type="region of interest" description="Disordered" evidence="1">
    <location>
        <begin position="1"/>
        <end position="30"/>
    </location>
</feature>
<evidence type="ECO:0000313" key="2">
    <source>
        <dbReference type="EMBL" id="KAK4549635.1"/>
    </source>
</evidence>
<keyword evidence="3" id="KW-1185">Reference proteome</keyword>
<evidence type="ECO:0000256" key="1">
    <source>
        <dbReference type="SAM" id="MobiDB-lite"/>
    </source>
</evidence>
<accession>A0AAV9JVN0</accession>
<reference evidence="2 3" key="1">
    <citation type="submission" date="2021-11" db="EMBL/GenBank/DDBJ databases">
        <title>Black yeast isolated from Biological Soil Crust.</title>
        <authorList>
            <person name="Kurbessoian T."/>
        </authorList>
    </citation>
    <scope>NUCLEOTIDE SEQUENCE [LARGE SCALE GENOMIC DNA]</scope>
    <source>
        <strain evidence="2 3">CCFEE 5522</strain>
    </source>
</reference>
<evidence type="ECO:0000313" key="3">
    <source>
        <dbReference type="Proteomes" id="UP001324427"/>
    </source>
</evidence>
<protein>
    <recommendedName>
        <fullName evidence="4">Caspase family protein</fullName>
    </recommendedName>
</protein>
<name>A0AAV9JVN0_9PEZI</name>
<feature type="compositionally biased region" description="Polar residues" evidence="1">
    <location>
        <begin position="1"/>
        <end position="15"/>
    </location>
</feature>
<gene>
    <name evidence="2" type="ORF">LTR36_004936</name>
</gene>